<protein>
    <recommendedName>
        <fullName evidence="4">Folate transporter FolT</fullName>
    </recommendedName>
</protein>
<dbReference type="RefSeq" id="WP_002385065.1">
    <property type="nucleotide sequence ID" value="NZ_GL454411.1"/>
</dbReference>
<dbReference type="HOGENOM" id="CLU_098232_3_0_9"/>
<feature type="transmembrane region" description="Helical" evidence="1">
    <location>
        <begin position="14"/>
        <end position="32"/>
    </location>
</feature>
<organism evidence="2 3">
    <name type="scientific">Enterococcus faecalis TX4248</name>
    <dbReference type="NCBI Taxonomy" id="749495"/>
    <lineage>
        <taxon>Bacteria</taxon>
        <taxon>Bacillati</taxon>
        <taxon>Bacillota</taxon>
        <taxon>Bacilli</taxon>
        <taxon>Lactobacillales</taxon>
        <taxon>Enterococcaceae</taxon>
        <taxon>Enterococcus</taxon>
    </lineage>
</organism>
<feature type="transmembrane region" description="Helical" evidence="1">
    <location>
        <begin position="142"/>
        <end position="163"/>
    </location>
</feature>
<keyword evidence="1" id="KW-1133">Transmembrane helix</keyword>
<dbReference type="Gene3D" id="1.10.1760.20">
    <property type="match status" value="1"/>
</dbReference>
<dbReference type="GeneID" id="60893276"/>
<dbReference type="Proteomes" id="UP000004846">
    <property type="component" value="Unassembled WGS sequence"/>
</dbReference>
<dbReference type="NCBIfam" id="TIGR04518">
    <property type="entry name" value="ECF_S_folT_fam"/>
    <property type="match status" value="1"/>
</dbReference>
<proteinExistence type="predicted"/>
<reference evidence="2 3" key="1">
    <citation type="submission" date="2010-07" db="EMBL/GenBank/DDBJ databases">
        <authorList>
            <person name="Sid Ahmed O."/>
        </authorList>
    </citation>
    <scope>NUCLEOTIDE SEQUENCE [LARGE SCALE GENOMIC DNA]</scope>
    <source>
        <strain evidence="2 3">TX4248</strain>
    </source>
</reference>
<dbReference type="InterPro" id="IPR024529">
    <property type="entry name" value="ECF_trnsprt_substrate-spec"/>
</dbReference>
<gene>
    <name evidence="2" type="ORF">HMPREF9498_00158</name>
</gene>
<evidence type="ECO:0008006" key="4">
    <source>
        <dbReference type="Google" id="ProtNLM"/>
    </source>
</evidence>
<dbReference type="Pfam" id="PF12822">
    <property type="entry name" value="ECF_trnsprt"/>
    <property type="match status" value="1"/>
</dbReference>
<keyword evidence="1" id="KW-0472">Membrane</keyword>
<name>A0A125WA70_ENTFL</name>
<accession>A0A125WA70</accession>
<evidence type="ECO:0000313" key="3">
    <source>
        <dbReference type="Proteomes" id="UP000004846"/>
    </source>
</evidence>
<dbReference type="EMBL" id="AEBR01000005">
    <property type="protein sequence ID" value="EFM84183.1"/>
    <property type="molecule type" value="Genomic_DNA"/>
</dbReference>
<comment type="caution">
    <text evidence="2">The sequence shown here is derived from an EMBL/GenBank/DDBJ whole genome shotgun (WGS) entry which is preliminary data.</text>
</comment>
<dbReference type="GO" id="GO:0022857">
    <property type="term" value="F:transmembrane transporter activity"/>
    <property type="evidence" value="ECO:0007669"/>
    <property type="project" value="InterPro"/>
</dbReference>
<evidence type="ECO:0000256" key="1">
    <source>
        <dbReference type="SAM" id="Phobius"/>
    </source>
</evidence>
<dbReference type="InterPro" id="IPR030949">
    <property type="entry name" value="ECF_S_folate_fam"/>
</dbReference>
<feature type="transmembrane region" description="Helical" evidence="1">
    <location>
        <begin position="108"/>
        <end position="130"/>
    </location>
</feature>
<keyword evidence="1" id="KW-0812">Transmembrane</keyword>
<dbReference type="AlphaFoldDB" id="A0A125WA70"/>
<sequence length="182" mass="20643">MLKMTKKKFGTKSIALMGVLIAVVVVFSRFFAYETTFLKISFTFIPESLIGMIFGPFWAGIGTAVADVVGMLLFPKAGYFPGFTLNAFLAGAIYGYFYYKKEMTWQRVILATLLVTVLINIILTPLWLSLMYGVNLANFAWWVPRLIKTVIFFPIQVIATYYLGNKIPFKRLFGKPLSELDQ</sequence>
<feature type="transmembrane region" description="Helical" evidence="1">
    <location>
        <begin position="80"/>
        <end position="99"/>
    </location>
</feature>
<evidence type="ECO:0000313" key="2">
    <source>
        <dbReference type="EMBL" id="EFM84183.1"/>
    </source>
</evidence>